<sequence>MSNKEQEELYYIEAKKRVSQLKWFYIHLAAYLVVVTFVIWNLLIIEDTPYTDAILAINYSTVVIWGFFVVLNAIKVFKGRSLFNKKWEEKKIKEFMGENHKTWE</sequence>
<feature type="transmembrane region" description="Helical" evidence="1">
    <location>
        <begin position="57"/>
        <end position="77"/>
    </location>
</feature>
<organism evidence="3 4">
    <name type="scientific">Winogradskyella jejuensis</name>
    <dbReference type="NCBI Taxonomy" id="1089305"/>
    <lineage>
        <taxon>Bacteria</taxon>
        <taxon>Pseudomonadati</taxon>
        <taxon>Bacteroidota</taxon>
        <taxon>Flavobacteriia</taxon>
        <taxon>Flavobacteriales</taxon>
        <taxon>Flavobacteriaceae</taxon>
        <taxon>Winogradskyella</taxon>
    </lineage>
</organism>
<dbReference type="Pfam" id="PF13239">
    <property type="entry name" value="2TM"/>
    <property type="match status" value="1"/>
</dbReference>
<keyword evidence="1" id="KW-0472">Membrane</keyword>
<dbReference type="STRING" id="1089305.SAMN05444148_1925"/>
<protein>
    <submittedName>
        <fullName evidence="3">2TM domain-containing protein</fullName>
    </submittedName>
</protein>
<feature type="domain" description="2TM" evidence="2">
    <location>
        <begin position="13"/>
        <end position="96"/>
    </location>
</feature>
<keyword evidence="4" id="KW-1185">Reference proteome</keyword>
<dbReference type="Proteomes" id="UP000184522">
    <property type="component" value="Unassembled WGS sequence"/>
</dbReference>
<evidence type="ECO:0000259" key="2">
    <source>
        <dbReference type="Pfam" id="PF13239"/>
    </source>
</evidence>
<reference evidence="4" key="1">
    <citation type="submission" date="2016-11" db="EMBL/GenBank/DDBJ databases">
        <authorList>
            <person name="Varghese N."/>
            <person name="Submissions S."/>
        </authorList>
    </citation>
    <scope>NUCLEOTIDE SEQUENCE [LARGE SCALE GENOMIC DNA]</scope>
    <source>
        <strain evidence="4">DSM 25330</strain>
    </source>
</reference>
<evidence type="ECO:0000313" key="4">
    <source>
        <dbReference type="Proteomes" id="UP000184522"/>
    </source>
</evidence>
<evidence type="ECO:0000256" key="1">
    <source>
        <dbReference type="SAM" id="Phobius"/>
    </source>
</evidence>
<dbReference type="OrthoDB" id="8965954at2"/>
<keyword evidence="1" id="KW-0812">Transmembrane</keyword>
<proteinExistence type="predicted"/>
<gene>
    <name evidence="3" type="ORF">SAMN05444148_1925</name>
</gene>
<evidence type="ECO:0000313" key="3">
    <source>
        <dbReference type="EMBL" id="SHH40316.1"/>
    </source>
</evidence>
<feature type="transmembrane region" description="Helical" evidence="1">
    <location>
        <begin position="23"/>
        <end position="45"/>
    </location>
</feature>
<dbReference type="InterPro" id="IPR025698">
    <property type="entry name" value="2TM_dom"/>
</dbReference>
<dbReference type="EMBL" id="FQWS01000002">
    <property type="protein sequence ID" value="SHH40316.1"/>
    <property type="molecule type" value="Genomic_DNA"/>
</dbReference>
<dbReference type="RefSeq" id="WP_073087368.1">
    <property type="nucleotide sequence ID" value="NZ_FQWS01000002.1"/>
</dbReference>
<accession>A0A1M5SP97</accession>
<keyword evidence="1" id="KW-1133">Transmembrane helix</keyword>
<name>A0A1M5SP97_9FLAO</name>
<dbReference type="AlphaFoldDB" id="A0A1M5SP97"/>